<dbReference type="InterPro" id="IPR004541">
    <property type="entry name" value="Transl_elong_EFTu/EF1A_bac/org"/>
</dbReference>
<dbReference type="SUPFAM" id="SSF50465">
    <property type="entry name" value="EF-Tu/eEF-1alpha/eIF2-gamma C-terminal domain"/>
    <property type="match status" value="1"/>
</dbReference>
<keyword evidence="7" id="KW-0460">Magnesium</keyword>
<dbReference type="EMBL" id="JAUHJS010000006">
    <property type="protein sequence ID" value="MDN4166350.1"/>
    <property type="molecule type" value="Genomic_DNA"/>
</dbReference>
<evidence type="ECO:0000259" key="8">
    <source>
        <dbReference type="PROSITE" id="PS51722"/>
    </source>
</evidence>
<dbReference type="CDD" id="cd03697">
    <property type="entry name" value="EFTU_II"/>
    <property type="match status" value="1"/>
</dbReference>
<dbReference type="InterPro" id="IPR005225">
    <property type="entry name" value="Small_GTP-bd"/>
</dbReference>
<dbReference type="NCBIfam" id="NF000766">
    <property type="entry name" value="PRK00049.1"/>
    <property type="match status" value="1"/>
</dbReference>
<organism evidence="9 10">
    <name type="scientific">Shiella aurantiaca</name>
    <dbReference type="NCBI Taxonomy" id="3058365"/>
    <lineage>
        <taxon>Bacteria</taxon>
        <taxon>Pseudomonadati</taxon>
        <taxon>Bacteroidota</taxon>
        <taxon>Cytophagia</taxon>
        <taxon>Cytophagales</taxon>
        <taxon>Shiellaceae</taxon>
        <taxon>Shiella</taxon>
    </lineage>
</organism>
<dbReference type="InterPro" id="IPR041709">
    <property type="entry name" value="EF-Tu_GTP-bd"/>
</dbReference>
<comment type="similarity">
    <text evidence="7">Belongs to the TRAFAC class translation factor GTPase superfamily. Classic translation factor GTPase family. EF-Tu/EF-1A subfamily.</text>
</comment>
<evidence type="ECO:0000256" key="6">
    <source>
        <dbReference type="ARBA" id="ARBA00029554"/>
    </source>
</evidence>
<dbReference type="InterPro" id="IPR031157">
    <property type="entry name" value="G_TR_CS"/>
</dbReference>
<dbReference type="NCBIfam" id="TIGR00485">
    <property type="entry name" value="EF-Tu"/>
    <property type="match status" value="1"/>
</dbReference>
<keyword evidence="5 7" id="KW-0342">GTP-binding</keyword>
<feature type="binding site" evidence="7">
    <location>
        <begin position="19"/>
        <end position="26"/>
    </location>
    <ligand>
        <name>GTP</name>
        <dbReference type="ChEBI" id="CHEBI:37565"/>
    </ligand>
</feature>
<evidence type="ECO:0000256" key="1">
    <source>
        <dbReference type="ARBA" id="ARBA00022490"/>
    </source>
</evidence>
<keyword evidence="1 7" id="KW-0963">Cytoplasm</keyword>
<dbReference type="InterPro" id="IPR009001">
    <property type="entry name" value="Transl_elong_EF1A/Init_IF2_C"/>
</dbReference>
<dbReference type="Proteomes" id="UP001168552">
    <property type="component" value="Unassembled WGS sequence"/>
</dbReference>
<dbReference type="HAMAP" id="MF_00118_B">
    <property type="entry name" value="EF_Tu_B"/>
    <property type="match status" value="1"/>
</dbReference>
<dbReference type="Gene3D" id="2.40.30.10">
    <property type="entry name" value="Translation factors"/>
    <property type="match status" value="2"/>
</dbReference>
<evidence type="ECO:0000256" key="2">
    <source>
        <dbReference type="ARBA" id="ARBA00022741"/>
    </source>
</evidence>
<dbReference type="InterPro" id="IPR000795">
    <property type="entry name" value="T_Tr_GTP-bd_dom"/>
</dbReference>
<comment type="caution">
    <text evidence="9">The sequence shown here is derived from an EMBL/GenBank/DDBJ whole genome shotgun (WGS) entry which is preliminary data.</text>
</comment>
<keyword evidence="3 7" id="KW-0251">Elongation factor</keyword>
<dbReference type="SUPFAM" id="SSF50447">
    <property type="entry name" value="Translation proteins"/>
    <property type="match status" value="1"/>
</dbReference>
<evidence type="ECO:0000256" key="5">
    <source>
        <dbReference type="ARBA" id="ARBA00023134"/>
    </source>
</evidence>
<feature type="binding site" evidence="7">
    <location>
        <begin position="136"/>
        <end position="139"/>
    </location>
    <ligand>
        <name>GTP</name>
        <dbReference type="ChEBI" id="CHEBI:37565"/>
    </ligand>
</feature>
<comment type="function">
    <text evidence="7">GTP hydrolase that promotes the GTP-dependent binding of aminoacyl-tRNA to the A-site of ribosomes during protein biosynthesis.</text>
</comment>
<evidence type="ECO:0000256" key="3">
    <source>
        <dbReference type="ARBA" id="ARBA00022768"/>
    </source>
</evidence>
<dbReference type="CDD" id="cd03707">
    <property type="entry name" value="EFTU_III"/>
    <property type="match status" value="1"/>
</dbReference>
<dbReference type="Pfam" id="PF03143">
    <property type="entry name" value="GTP_EFTU_D3"/>
    <property type="match status" value="1"/>
</dbReference>
<evidence type="ECO:0000313" key="10">
    <source>
        <dbReference type="Proteomes" id="UP001168552"/>
    </source>
</evidence>
<dbReference type="CDD" id="cd01884">
    <property type="entry name" value="EF_Tu"/>
    <property type="match status" value="1"/>
</dbReference>
<keyword evidence="7" id="KW-0378">Hydrolase</keyword>
<dbReference type="NCBIfam" id="NF009372">
    <property type="entry name" value="PRK12735.1"/>
    <property type="match status" value="1"/>
</dbReference>
<feature type="binding site" evidence="7">
    <location>
        <position position="26"/>
    </location>
    <ligand>
        <name>Mg(2+)</name>
        <dbReference type="ChEBI" id="CHEBI:18420"/>
    </ligand>
</feature>
<name>A0ABT8F7C0_9BACT</name>
<dbReference type="EC" id="3.6.5.3" evidence="7"/>
<dbReference type="NCBIfam" id="NF009373">
    <property type="entry name" value="PRK12736.1"/>
    <property type="match status" value="1"/>
</dbReference>
<dbReference type="PANTHER" id="PTHR43721">
    <property type="entry name" value="ELONGATION FACTOR TU-RELATED"/>
    <property type="match status" value="1"/>
</dbReference>
<dbReference type="InterPro" id="IPR009000">
    <property type="entry name" value="Transl_B-barrel_sf"/>
</dbReference>
<evidence type="ECO:0000313" key="9">
    <source>
        <dbReference type="EMBL" id="MDN4166350.1"/>
    </source>
</evidence>
<proteinExistence type="inferred from homology"/>
<dbReference type="PROSITE" id="PS51722">
    <property type="entry name" value="G_TR_2"/>
    <property type="match status" value="1"/>
</dbReference>
<dbReference type="SUPFAM" id="SSF52540">
    <property type="entry name" value="P-loop containing nucleoside triphosphate hydrolases"/>
    <property type="match status" value="1"/>
</dbReference>
<dbReference type="Pfam" id="PF03144">
    <property type="entry name" value="GTP_EFTU_D2"/>
    <property type="match status" value="1"/>
</dbReference>
<comment type="subunit">
    <text evidence="7">Monomer.</text>
</comment>
<feature type="domain" description="Tr-type G" evidence="8">
    <location>
        <begin position="10"/>
        <end position="204"/>
    </location>
</feature>
<dbReference type="PROSITE" id="PS00301">
    <property type="entry name" value="G_TR_1"/>
    <property type="match status" value="1"/>
</dbReference>
<evidence type="ECO:0000256" key="4">
    <source>
        <dbReference type="ARBA" id="ARBA00022917"/>
    </source>
</evidence>
<keyword evidence="10" id="KW-1185">Reference proteome</keyword>
<evidence type="ECO:0000256" key="7">
    <source>
        <dbReference type="HAMAP-Rule" id="MF_00118"/>
    </source>
</evidence>
<dbReference type="InterPro" id="IPR033720">
    <property type="entry name" value="EFTU_2"/>
</dbReference>
<feature type="binding site" evidence="7">
    <location>
        <begin position="81"/>
        <end position="85"/>
    </location>
    <ligand>
        <name>GTP</name>
        <dbReference type="ChEBI" id="CHEBI:37565"/>
    </ligand>
</feature>
<gene>
    <name evidence="7 9" type="primary">tuf</name>
    <name evidence="9" type="ORF">QWY31_12620</name>
</gene>
<comment type="catalytic activity">
    <reaction evidence="7">
        <text>GTP + H2O = GDP + phosphate + H(+)</text>
        <dbReference type="Rhea" id="RHEA:19669"/>
        <dbReference type="ChEBI" id="CHEBI:15377"/>
        <dbReference type="ChEBI" id="CHEBI:15378"/>
        <dbReference type="ChEBI" id="CHEBI:37565"/>
        <dbReference type="ChEBI" id="CHEBI:43474"/>
        <dbReference type="ChEBI" id="CHEBI:58189"/>
        <dbReference type="EC" id="3.6.5.3"/>
    </reaction>
</comment>
<dbReference type="InterPro" id="IPR004160">
    <property type="entry name" value="Transl_elong_EFTu/EF1A_C"/>
</dbReference>
<dbReference type="PRINTS" id="PR00315">
    <property type="entry name" value="ELONGATNFCT"/>
</dbReference>
<dbReference type="Gene3D" id="3.40.50.300">
    <property type="entry name" value="P-loop containing nucleotide triphosphate hydrolases"/>
    <property type="match status" value="1"/>
</dbReference>
<sequence>MAKETFDRSKPHVNIGTIGHVDHGKTTLTAAITMVLANKGFAEKRDFSSIDNAPEEKERGITINTSHVEYQTENRHYAHVDCPGHADYVKNMVTGAAQMDGAILVVAATDGPMPQTREHILLARQVGVPALVVFMNKVDLVDDPELLELVEMEVRELLSFYEFPGDEIPVIQGSALGGLNNDPKWVAKIEELMAAVDSYIPIPTRLTELPFLMPVEDVFSITGRGTVATGRIERGIINSGEAVDILGMGAEGLKSTVTGVEMFRKILDRGEAGDNVGLLLRGIEKSDIRRGMVICKPGSVTPHAKFKAEIYVLSKEEGGRHTPFFNRYRPQFYFRTTDVTGEVTLPAGVEMVMPGDNITIEVLLLNKIAMEKGLRFAIREGGRTVGAGQVTEILD</sequence>
<dbReference type="RefSeq" id="WP_320004886.1">
    <property type="nucleotide sequence ID" value="NZ_JAUHJS010000006.1"/>
</dbReference>
<comment type="subcellular location">
    <subcellularLocation>
        <location evidence="7">Cytoplasm</location>
    </subcellularLocation>
</comment>
<dbReference type="NCBIfam" id="TIGR00231">
    <property type="entry name" value="small_GTP"/>
    <property type="match status" value="1"/>
</dbReference>
<keyword evidence="4 7" id="KW-0648">Protein biosynthesis</keyword>
<protein>
    <recommendedName>
        <fullName evidence="6 7">Elongation factor Tu</fullName>
        <shortName evidence="7">EF-Tu</shortName>
        <ecNumber evidence="7">3.6.5.3</ecNumber>
    </recommendedName>
</protein>
<keyword evidence="2 7" id="KW-0547">Nucleotide-binding</keyword>
<dbReference type="InterPro" id="IPR050055">
    <property type="entry name" value="EF-Tu_GTPase"/>
</dbReference>
<dbReference type="InterPro" id="IPR004161">
    <property type="entry name" value="EFTu-like_2"/>
</dbReference>
<dbReference type="PANTHER" id="PTHR43721:SF22">
    <property type="entry name" value="ELONGATION FACTOR TU, MITOCHONDRIAL"/>
    <property type="match status" value="1"/>
</dbReference>
<accession>A0ABT8F7C0</accession>
<keyword evidence="7" id="KW-0479">Metal-binding</keyword>
<dbReference type="InterPro" id="IPR027417">
    <property type="entry name" value="P-loop_NTPase"/>
</dbReference>
<dbReference type="Pfam" id="PF00009">
    <property type="entry name" value="GTP_EFTU"/>
    <property type="match status" value="1"/>
</dbReference>
<reference evidence="9" key="1">
    <citation type="submission" date="2023-06" db="EMBL/GenBank/DDBJ databases">
        <title>Cytophagales bacterium Strain LB-30, isolated from soil.</title>
        <authorList>
            <person name="Liu B."/>
        </authorList>
    </citation>
    <scope>NUCLEOTIDE SEQUENCE</scope>
    <source>
        <strain evidence="9">LB-30</strain>
    </source>
</reference>
<dbReference type="GO" id="GO:0003746">
    <property type="term" value="F:translation elongation factor activity"/>
    <property type="evidence" value="ECO:0007669"/>
    <property type="project" value="UniProtKB-KW"/>
</dbReference>